<feature type="transmembrane region" description="Helical" evidence="2">
    <location>
        <begin position="124"/>
        <end position="142"/>
    </location>
</feature>
<feature type="transmembrane region" description="Helical" evidence="2">
    <location>
        <begin position="352"/>
        <end position="377"/>
    </location>
</feature>
<keyword evidence="2" id="KW-0812">Transmembrane</keyword>
<evidence type="ECO:0000256" key="2">
    <source>
        <dbReference type="SAM" id="Phobius"/>
    </source>
</evidence>
<comment type="similarity">
    <text evidence="1">Belongs to the sodium:galactoside symporter (TC 2.A.2) family.</text>
</comment>
<gene>
    <name evidence="3" type="ORF">FGM00_15095</name>
</gene>
<dbReference type="GO" id="GO:0015293">
    <property type="term" value="F:symporter activity"/>
    <property type="evidence" value="ECO:0007669"/>
    <property type="project" value="InterPro"/>
</dbReference>
<dbReference type="AlphaFoldDB" id="A0A5B7SWP7"/>
<dbReference type="OrthoDB" id="9764596at2"/>
<feature type="transmembrane region" description="Helical" evidence="2">
    <location>
        <begin position="487"/>
        <end position="506"/>
    </location>
</feature>
<feature type="transmembrane region" description="Helical" evidence="2">
    <location>
        <begin position="445"/>
        <end position="467"/>
    </location>
</feature>
<keyword evidence="2" id="KW-0472">Membrane</keyword>
<dbReference type="Gene3D" id="1.20.1250.20">
    <property type="entry name" value="MFS general substrate transporter like domains"/>
    <property type="match status" value="1"/>
</dbReference>
<feature type="transmembrane region" description="Helical" evidence="2">
    <location>
        <begin position="154"/>
        <end position="173"/>
    </location>
</feature>
<sequence length="522" mass="57480">MLFLLIYKNSSSTSTNRCAERLFQQRGDENKPPLNTTRMSTDLKKETPTRMKDIMAYSAGDGVTSVLLNSILNFAMLFYTQVIGLDATLAGLAISISIFWDAITDPIMGHISDNTRSRWGKRHPYMLLGGILSLFFFTLLWLVPDGMESEYAIFAWLMGFNLLMRTGMTIFLVPYNALGFEICTDYDGRSKIQGVRFAFGMAINILTAFSWVLFFPDNADGEIKATAEAGNYTSLIIACVVVGLLLLAIVMFATRKYAIDSRNESRDNGGIANMFKEIAHTLKDPLLRMVYIMTIVGITSAAFVGSVQIYVYEFFMEFTSVEKTIVHSSTMVAFAVGSLVGSALAKRIEKKGAILAGISLGLIGNILLCILFVGGIVSKDFAPFELFGMESSGGMLTFMGFHDLFWLGVGTMIPTSFAMVADVSEIGKIRTGKLRDGSYSAMLSFVFKASQSLGVFFSGFVLTQMGFEAAQESYSMETMEKVTMVGFLSAAIFAAIAIIPVLKYPITRKYLERIRAGEITDI</sequence>
<reference evidence="3 4" key="1">
    <citation type="submission" date="2019-05" db="EMBL/GenBank/DDBJ databases">
        <title>Genome sequencing of F202Z8.</title>
        <authorList>
            <person name="Kwon Y.M."/>
        </authorList>
    </citation>
    <scope>NUCLEOTIDE SEQUENCE [LARGE SCALE GENOMIC DNA]</scope>
    <source>
        <strain evidence="3 4">F202Z8</strain>
    </source>
</reference>
<feature type="transmembrane region" description="Helical" evidence="2">
    <location>
        <begin position="194"/>
        <end position="214"/>
    </location>
</feature>
<evidence type="ECO:0000313" key="4">
    <source>
        <dbReference type="Proteomes" id="UP000310017"/>
    </source>
</evidence>
<dbReference type="Pfam" id="PF13347">
    <property type="entry name" value="MFS_2"/>
    <property type="match status" value="1"/>
</dbReference>
<dbReference type="GO" id="GO:0008643">
    <property type="term" value="P:carbohydrate transport"/>
    <property type="evidence" value="ECO:0007669"/>
    <property type="project" value="InterPro"/>
</dbReference>
<feature type="transmembrane region" description="Helical" evidence="2">
    <location>
        <begin position="290"/>
        <end position="312"/>
    </location>
</feature>
<protein>
    <submittedName>
        <fullName evidence="3">MFS transporter</fullName>
    </submittedName>
</protein>
<feature type="transmembrane region" description="Helical" evidence="2">
    <location>
        <begin position="324"/>
        <end position="345"/>
    </location>
</feature>
<dbReference type="PANTHER" id="PTHR11328">
    <property type="entry name" value="MAJOR FACILITATOR SUPERFAMILY DOMAIN-CONTAINING PROTEIN"/>
    <property type="match status" value="1"/>
</dbReference>
<dbReference type="GO" id="GO:0005886">
    <property type="term" value="C:plasma membrane"/>
    <property type="evidence" value="ECO:0007669"/>
    <property type="project" value="TreeGrafter"/>
</dbReference>
<keyword evidence="4" id="KW-1185">Reference proteome</keyword>
<accession>A0A5B7SWP7</accession>
<feature type="transmembrane region" description="Helical" evidence="2">
    <location>
        <begin position="82"/>
        <end position="103"/>
    </location>
</feature>
<name>A0A5B7SWP7_9FLAO</name>
<dbReference type="InterPro" id="IPR036259">
    <property type="entry name" value="MFS_trans_sf"/>
</dbReference>
<feature type="transmembrane region" description="Helical" evidence="2">
    <location>
        <begin position="234"/>
        <end position="253"/>
    </location>
</feature>
<proteinExistence type="inferred from homology"/>
<keyword evidence="2" id="KW-1133">Transmembrane helix</keyword>
<dbReference type="Proteomes" id="UP000310017">
    <property type="component" value="Chromosome"/>
</dbReference>
<organism evidence="3 4">
    <name type="scientific">Aggregatimonas sangjinii</name>
    <dbReference type="NCBI Taxonomy" id="2583587"/>
    <lineage>
        <taxon>Bacteria</taxon>
        <taxon>Pseudomonadati</taxon>
        <taxon>Bacteroidota</taxon>
        <taxon>Flavobacteriia</taxon>
        <taxon>Flavobacteriales</taxon>
        <taxon>Flavobacteriaceae</taxon>
        <taxon>Aggregatimonas</taxon>
    </lineage>
</organism>
<dbReference type="KEGG" id="asag:FGM00_15095"/>
<dbReference type="PANTHER" id="PTHR11328:SF28">
    <property type="entry name" value="MAJOR FACILITATOR SUPERFAMILY DOMAIN-CONTAINING PROTEIN 12"/>
    <property type="match status" value="1"/>
</dbReference>
<dbReference type="EMBL" id="CP040710">
    <property type="protein sequence ID" value="QCX01371.1"/>
    <property type="molecule type" value="Genomic_DNA"/>
</dbReference>
<feature type="transmembrane region" description="Helical" evidence="2">
    <location>
        <begin position="404"/>
        <end position="424"/>
    </location>
</feature>
<dbReference type="InterPro" id="IPR039672">
    <property type="entry name" value="MFS_2"/>
</dbReference>
<dbReference type="SUPFAM" id="SSF103473">
    <property type="entry name" value="MFS general substrate transporter"/>
    <property type="match status" value="1"/>
</dbReference>
<evidence type="ECO:0000256" key="1">
    <source>
        <dbReference type="ARBA" id="ARBA00009617"/>
    </source>
</evidence>
<evidence type="ECO:0000313" key="3">
    <source>
        <dbReference type="EMBL" id="QCX01371.1"/>
    </source>
</evidence>